<reference evidence="1" key="1">
    <citation type="journal article" date="2020" name="Nature">
        <title>Giant virus diversity and host interactions through global metagenomics.</title>
        <authorList>
            <person name="Schulz F."/>
            <person name="Roux S."/>
            <person name="Paez-Espino D."/>
            <person name="Jungbluth S."/>
            <person name="Walsh D.A."/>
            <person name="Denef V.J."/>
            <person name="McMahon K.D."/>
            <person name="Konstantinidis K.T."/>
            <person name="Eloe-Fadrosh E.A."/>
            <person name="Kyrpides N.C."/>
            <person name="Woyke T."/>
        </authorList>
    </citation>
    <scope>NUCLEOTIDE SEQUENCE</scope>
    <source>
        <strain evidence="1">GVMAG-M-3300009155-2</strain>
    </source>
</reference>
<proteinExistence type="predicted"/>
<protein>
    <submittedName>
        <fullName evidence="1">Uncharacterized protein</fullName>
    </submittedName>
</protein>
<name>A0A6C0EPA7_9ZZZZ</name>
<dbReference type="AlphaFoldDB" id="A0A6C0EPA7"/>
<sequence length="133" mass="16177">MGCDYYVLVYLEIEHTKGISYCELPIIRGYYGEMDYGVYDSDDEEKDRYYNSREYEKLYRRMVKLCLTPRNHMIIYLNGLFIKEKFKNKYLPIIQDKITGKTEKIWLNYVDTGELTDIRQIIKITKKEIRNQR</sequence>
<organism evidence="1">
    <name type="scientific">viral metagenome</name>
    <dbReference type="NCBI Taxonomy" id="1070528"/>
    <lineage>
        <taxon>unclassified sequences</taxon>
        <taxon>metagenomes</taxon>
        <taxon>organismal metagenomes</taxon>
    </lineage>
</organism>
<accession>A0A6C0EPA7</accession>
<dbReference type="EMBL" id="MN738915">
    <property type="protein sequence ID" value="QHT31034.1"/>
    <property type="molecule type" value="Genomic_DNA"/>
</dbReference>
<evidence type="ECO:0000313" key="1">
    <source>
        <dbReference type="EMBL" id="QHT31034.1"/>
    </source>
</evidence>